<dbReference type="OrthoDB" id="9791067at2"/>
<name>A0A5D3WM79_9BACT</name>
<accession>A0A5D3WM79</accession>
<dbReference type="Pfam" id="PF03625">
    <property type="entry name" value="DUF302"/>
    <property type="match status" value="1"/>
</dbReference>
<dbReference type="InterPro" id="IPR005180">
    <property type="entry name" value="DUF302"/>
</dbReference>
<sequence>MEYVFCKRMNLTFEQALERVREELDKEGFGVLTEIDVRATLKKKLDVDFRNYIILGACNPRFAYRALQAESWIGSMLPCNVVVQQFDDGQVEVAAVNPIASMQAVENPDLLEVATTVQEKLKAVIAAL</sequence>
<gene>
    <name evidence="2" type="ORF">EDC39_103149</name>
</gene>
<dbReference type="InterPro" id="IPR016796">
    <property type="entry name" value="UCP021774"/>
</dbReference>
<reference evidence="2 3" key="1">
    <citation type="submission" date="2019-07" db="EMBL/GenBank/DDBJ databases">
        <title>Genomic Encyclopedia of Type Strains, Phase IV (KMG-IV): sequencing the most valuable type-strain genomes for metagenomic binning, comparative biology and taxonomic classification.</title>
        <authorList>
            <person name="Goeker M."/>
        </authorList>
    </citation>
    <scope>NUCLEOTIDE SEQUENCE [LARGE SCALE GENOMIC DNA]</scope>
    <source>
        <strain evidence="2 3">SS015</strain>
    </source>
</reference>
<keyword evidence="3" id="KW-1185">Reference proteome</keyword>
<dbReference type="CDD" id="cd14797">
    <property type="entry name" value="DUF302"/>
    <property type="match status" value="1"/>
</dbReference>
<dbReference type="PIRSF" id="PIRSF021774">
    <property type="entry name" value="UCP021774"/>
    <property type="match status" value="1"/>
</dbReference>
<dbReference type="AlphaFoldDB" id="A0A5D3WM79"/>
<evidence type="ECO:0000259" key="1">
    <source>
        <dbReference type="Pfam" id="PF03625"/>
    </source>
</evidence>
<dbReference type="PANTHER" id="PTHR38342">
    <property type="entry name" value="SLR5037 PROTEIN"/>
    <property type="match status" value="1"/>
</dbReference>
<dbReference type="InterPro" id="IPR035923">
    <property type="entry name" value="TT1751-like_sf"/>
</dbReference>
<dbReference type="SUPFAM" id="SSF103247">
    <property type="entry name" value="TT1751-like"/>
    <property type="match status" value="1"/>
</dbReference>
<feature type="domain" description="DUF302" evidence="1">
    <location>
        <begin position="35"/>
        <end position="98"/>
    </location>
</feature>
<dbReference type="RefSeq" id="WP_148895223.1">
    <property type="nucleotide sequence ID" value="NZ_VNIB01000003.1"/>
</dbReference>
<organism evidence="2 3">
    <name type="scientific">Geothermobacter ehrlichii</name>
    <dbReference type="NCBI Taxonomy" id="213224"/>
    <lineage>
        <taxon>Bacteria</taxon>
        <taxon>Pseudomonadati</taxon>
        <taxon>Thermodesulfobacteriota</taxon>
        <taxon>Desulfuromonadia</taxon>
        <taxon>Desulfuromonadales</taxon>
        <taxon>Geothermobacteraceae</taxon>
        <taxon>Geothermobacter</taxon>
    </lineage>
</organism>
<evidence type="ECO:0000313" key="2">
    <source>
        <dbReference type="EMBL" id="TYO99303.1"/>
    </source>
</evidence>
<protein>
    <submittedName>
        <fullName evidence="2">Uncharacterized protein (DUF302 family)</fullName>
    </submittedName>
</protein>
<dbReference type="PANTHER" id="PTHR38342:SF1">
    <property type="entry name" value="SLR5037 PROTEIN"/>
    <property type="match status" value="1"/>
</dbReference>
<dbReference type="Gene3D" id="3.30.310.70">
    <property type="entry name" value="TT1751-like domain"/>
    <property type="match status" value="1"/>
</dbReference>
<comment type="caution">
    <text evidence="2">The sequence shown here is derived from an EMBL/GenBank/DDBJ whole genome shotgun (WGS) entry which is preliminary data.</text>
</comment>
<dbReference type="EMBL" id="VNIB01000003">
    <property type="protein sequence ID" value="TYO99303.1"/>
    <property type="molecule type" value="Genomic_DNA"/>
</dbReference>
<dbReference type="Proteomes" id="UP000324159">
    <property type="component" value="Unassembled WGS sequence"/>
</dbReference>
<evidence type="ECO:0000313" key="3">
    <source>
        <dbReference type="Proteomes" id="UP000324159"/>
    </source>
</evidence>
<proteinExistence type="predicted"/>